<dbReference type="GO" id="GO:0042730">
    <property type="term" value="P:fibrinolysis"/>
    <property type="evidence" value="ECO:0007669"/>
    <property type="project" value="TreeGrafter"/>
</dbReference>
<accession>A0A401Q3A0</accession>
<dbReference type="InterPro" id="IPR014716">
    <property type="entry name" value="Fibrinogen_a/b/g_C_1"/>
</dbReference>
<proteinExistence type="predicted"/>
<dbReference type="PROSITE" id="PS51406">
    <property type="entry name" value="FIBRINOGEN_C_2"/>
    <property type="match status" value="1"/>
</dbReference>
<dbReference type="AlphaFoldDB" id="A0A401Q3A0"/>
<dbReference type="GO" id="GO:0005577">
    <property type="term" value="C:fibrinogen complex"/>
    <property type="evidence" value="ECO:0007669"/>
    <property type="project" value="TreeGrafter"/>
</dbReference>
<dbReference type="GO" id="GO:0072377">
    <property type="term" value="P:blood coagulation, common pathway"/>
    <property type="evidence" value="ECO:0007669"/>
    <property type="project" value="TreeGrafter"/>
</dbReference>
<comment type="subcellular location">
    <subcellularLocation>
        <location evidence="1">Secreted</location>
    </subcellularLocation>
</comment>
<dbReference type="Pfam" id="PF00147">
    <property type="entry name" value="Fibrinogen_C"/>
    <property type="match status" value="1"/>
</dbReference>
<protein>
    <recommendedName>
        <fullName evidence="8">Fibrinogen C-terminal domain-containing protein</fullName>
    </recommendedName>
</protein>
<evidence type="ECO:0000256" key="1">
    <source>
        <dbReference type="ARBA" id="ARBA00004613"/>
    </source>
</evidence>
<sequence>MLDDVRILANGLLQLGRGLKDFVQKTKNQVNKIFDKINIFDRSFFELSKQTEEIKLNEQELKTRTMILQANNEELKNMSFDIREKINDIVGTRTVLETKVDDLEDKLSELTEIKTEISEIKELPSLKALIEEQNKSIKSLISTLHDQHSKLDKQKHQIEQLEEKLRVTLLPANQSDIQLTQKPTTSKYVHYFPSNKTQLSSDDNDFPTDCNDIYNEGKDSNGVHMIKPNGYKAFNVYCHRTVVGGWTVIQRRFDGSVDFDQSWQHYENGFGALEGEFWLGLEKVHYITRQRDYMLHIELDDWKSDKRFIKYTFSLGEKETDYTVQLSDILLGNLNNAMTEQAGMKFSTKDRDNDMRNDTNCAESYSGGWWFNACGEANLNGKYIKTRSKGKLERRRGIFWSTWKGKSHSLKSTKMMIRPLNSEWFE</sequence>
<dbReference type="SMART" id="SM00186">
    <property type="entry name" value="FBG"/>
    <property type="match status" value="1"/>
</dbReference>
<organism evidence="9 10">
    <name type="scientific">Scyliorhinus torazame</name>
    <name type="common">Cloudy catshark</name>
    <name type="synonym">Catulus torazame</name>
    <dbReference type="NCBI Taxonomy" id="75743"/>
    <lineage>
        <taxon>Eukaryota</taxon>
        <taxon>Metazoa</taxon>
        <taxon>Chordata</taxon>
        <taxon>Craniata</taxon>
        <taxon>Vertebrata</taxon>
        <taxon>Chondrichthyes</taxon>
        <taxon>Elasmobranchii</taxon>
        <taxon>Galeomorphii</taxon>
        <taxon>Galeoidea</taxon>
        <taxon>Carcharhiniformes</taxon>
        <taxon>Scyliorhinidae</taxon>
        <taxon>Scyliorhinus</taxon>
    </lineage>
</organism>
<keyword evidence="10" id="KW-1185">Reference proteome</keyword>
<dbReference type="SUPFAM" id="SSF56496">
    <property type="entry name" value="Fibrinogen C-terminal domain-like"/>
    <property type="match status" value="1"/>
</dbReference>
<evidence type="ECO:0000313" key="9">
    <source>
        <dbReference type="EMBL" id="GCB79838.1"/>
    </source>
</evidence>
<dbReference type="InterPro" id="IPR020837">
    <property type="entry name" value="Fibrinogen_CS"/>
</dbReference>
<keyword evidence="3" id="KW-0732">Signal</keyword>
<evidence type="ECO:0000256" key="3">
    <source>
        <dbReference type="ARBA" id="ARBA00022729"/>
    </source>
</evidence>
<dbReference type="GO" id="GO:0005201">
    <property type="term" value="F:extracellular matrix structural constituent"/>
    <property type="evidence" value="ECO:0007669"/>
    <property type="project" value="TreeGrafter"/>
</dbReference>
<evidence type="ECO:0000256" key="6">
    <source>
        <dbReference type="ARBA" id="ARBA00023180"/>
    </source>
</evidence>
<dbReference type="OMA" id="HCAFTYT"/>
<evidence type="ECO:0000256" key="5">
    <source>
        <dbReference type="ARBA" id="ARBA00023157"/>
    </source>
</evidence>
<feature type="domain" description="Fibrinogen C-terminal" evidence="8">
    <location>
        <begin position="201"/>
        <end position="421"/>
    </location>
</feature>
<evidence type="ECO:0000256" key="2">
    <source>
        <dbReference type="ARBA" id="ARBA00022525"/>
    </source>
</evidence>
<keyword evidence="4 7" id="KW-0175">Coiled coil</keyword>
<keyword evidence="6" id="KW-0325">Glycoprotein</keyword>
<keyword evidence="5" id="KW-1015">Disulfide bond</keyword>
<keyword evidence="2" id="KW-0964">Secreted</keyword>
<dbReference type="PANTHER" id="PTHR47221">
    <property type="entry name" value="FIBRINOGEN ALPHA CHAIN"/>
    <property type="match status" value="1"/>
</dbReference>
<dbReference type="InterPro" id="IPR037579">
    <property type="entry name" value="FIB_ANG-like"/>
</dbReference>
<reference evidence="9 10" key="1">
    <citation type="journal article" date="2018" name="Nat. Ecol. Evol.">
        <title>Shark genomes provide insights into elasmobranch evolution and the origin of vertebrates.</title>
        <authorList>
            <person name="Hara Y"/>
            <person name="Yamaguchi K"/>
            <person name="Onimaru K"/>
            <person name="Kadota M"/>
            <person name="Koyanagi M"/>
            <person name="Keeley SD"/>
            <person name="Tatsumi K"/>
            <person name="Tanaka K"/>
            <person name="Motone F"/>
            <person name="Kageyama Y"/>
            <person name="Nozu R"/>
            <person name="Adachi N"/>
            <person name="Nishimura O"/>
            <person name="Nakagawa R"/>
            <person name="Tanegashima C"/>
            <person name="Kiyatake I"/>
            <person name="Matsumoto R"/>
            <person name="Murakumo K"/>
            <person name="Nishida K"/>
            <person name="Terakita A"/>
            <person name="Kuratani S"/>
            <person name="Sato K"/>
            <person name="Hyodo S Kuraku.S."/>
        </authorList>
    </citation>
    <scope>NUCLEOTIDE SEQUENCE [LARGE SCALE GENOMIC DNA]</scope>
</reference>
<dbReference type="GO" id="GO:0034116">
    <property type="term" value="P:positive regulation of heterotypic cell-cell adhesion"/>
    <property type="evidence" value="ECO:0007669"/>
    <property type="project" value="TreeGrafter"/>
</dbReference>
<comment type="caution">
    <text evidence="9">The sequence shown here is derived from an EMBL/GenBank/DDBJ whole genome shotgun (WGS) entry which is preliminary data.</text>
</comment>
<feature type="coiled-coil region" evidence="7">
    <location>
        <begin position="93"/>
        <end position="164"/>
    </location>
</feature>
<dbReference type="GO" id="GO:0070527">
    <property type="term" value="P:platelet aggregation"/>
    <property type="evidence" value="ECO:0007669"/>
    <property type="project" value="TreeGrafter"/>
</dbReference>
<dbReference type="Proteomes" id="UP000288216">
    <property type="component" value="Unassembled WGS sequence"/>
</dbReference>
<dbReference type="OrthoDB" id="8866652at2759"/>
<evidence type="ECO:0000256" key="7">
    <source>
        <dbReference type="SAM" id="Coils"/>
    </source>
</evidence>
<dbReference type="CDD" id="cd00087">
    <property type="entry name" value="FReD"/>
    <property type="match status" value="1"/>
</dbReference>
<gene>
    <name evidence="9" type="ORF">scyTo_0017966</name>
</gene>
<name>A0A401Q3A0_SCYTO</name>
<dbReference type="STRING" id="75743.A0A401Q3A0"/>
<dbReference type="GO" id="GO:0030674">
    <property type="term" value="F:protein-macromolecule adaptor activity"/>
    <property type="evidence" value="ECO:0007669"/>
    <property type="project" value="TreeGrafter"/>
</dbReference>
<evidence type="ECO:0000313" key="10">
    <source>
        <dbReference type="Proteomes" id="UP000288216"/>
    </source>
</evidence>
<evidence type="ECO:0000259" key="8">
    <source>
        <dbReference type="PROSITE" id="PS51406"/>
    </source>
</evidence>
<dbReference type="InterPro" id="IPR002181">
    <property type="entry name" value="Fibrinogen_a/b/g_C_dom"/>
</dbReference>
<dbReference type="EMBL" id="BFAA01012099">
    <property type="protein sequence ID" value="GCB79838.1"/>
    <property type="molecule type" value="Genomic_DNA"/>
</dbReference>
<dbReference type="PROSITE" id="PS00514">
    <property type="entry name" value="FIBRINOGEN_C_1"/>
    <property type="match status" value="1"/>
</dbReference>
<dbReference type="Gene3D" id="3.90.215.10">
    <property type="entry name" value="Gamma Fibrinogen, chain A, domain 1"/>
    <property type="match status" value="1"/>
</dbReference>
<dbReference type="PANTHER" id="PTHR47221:SF6">
    <property type="entry name" value="FIBRINOGEN ALPHA CHAIN"/>
    <property type="match status" value="1"/>
</dbReference>
<evidence type="ECO:0000256" key="4">
    <source>
        <dbReference type="ARBA" id="ARBA00023054"/>
    </source>
</evidence>
<dbReference type="InterPro" id="IPR036056">
    <property type="entry name" value="Fibrinogen-like_C"/>
</dbReference>